<accession>A0A167RSV8</accession>
<evidence type="ECO:0000313" key="3">
    <source>
        <dbReference type="Proteomes" id="UP000076738"/>
    </source>
</evidence>
<sequence length="402" mass="44676">MSIAPPSSPSACILAFVNSLLAPRCYHQLDLPTMSTPPKPLERFSPAPQPRRVQAYAIRRCLPLELVLDIVDSLSLPTHASCYTHSPEVLQTLLSLCLVSRAVSSVAFRHLYSRIFFTSLPQLRAFFDHPRTHRITRSLGFSAGIPISSIDVKHIWALYGHSLQQLNLEGQIQWFTPSPKAGPLPGTERLQELALIPGGQRYPLEIFSTWTDFPQLKRLAFMHAVLHDHGDNASYYSRLPQLFPELETLVITLPARSRRQLASFAHLLACLPKLRKAILIEPCPLSTRRLSSPPPSPLLSPPSPRLPTTPLPSISELESAIGKSLLARSPACRVVEVNAAAYGCALGTEGKRAFKPWFADMVREGRIWELEGRVWGEEEEEEEEDGQGGAEVLLGDVLKLEQ</sequence>
<reference evidence="2 3" key="1">
    <citation type="journal article" date="2016" name="Mol. Biol. Evol.">
        <title>Comparative Genomics of Early-Diverging Mushroom-Forming Fungi Provides Insights into the Origins of Lignocellulose Decay Capabilities.</title>
        <authorList>
            <person name="Nagy L.G."/>
            <person name="Riley R."/>
            <person name="Tritt A."/>
            <person name="Adam C."/>
            <person name="Daum C."/>
            <person name="Floudas D."/>
            <person name="Sun H."/>
            <person name="Yadav J.S."/>
            <person name="Pangilinan J."/>
            <person name="Larsson K.H."/>
            <person name="Matsuura K."/>
            <person name="Barry K."/>
            <person name="Labutti K."/>
            <person name="Kuo R."/>
            <person name="Ohm R.A."/>
            <person name="Bhattacharya S.S."/>
            <person name="Shirouzu T."/>
            <person name="Yoshinaga Y."/>
            <person name="Martin F.M."/>
            <person name="Grigoriev I.V."/>
            <person name="Hibbett D.S."/>
        </authorList>
    </citation>
    <scope>NUCLEOTIDE SEQUENCE [LARGE SCALE GENOMIC DNA]</scope>
    <source>
        <strain evidence="2 3">TUFC12733</strain>
    </source>
</reference>
<evidence type="ECO:0000256" key="1">
    <source>
        <dbReference type="SAM" id="MobiDB-lite"/>
    </source>
</evidence>
<dbReference type="Proteomes" id="UP000076738">
    <property type="component" value="Unassembled WGS sequence"/>
</dbReference>
<name>A0A167RSV8_CALVF</name>
<gene>
    <name evidence="2" type="ORF">CALVIDRAFT_128093</name>
</gene>
<dbReference type="AlphaFoldDB" id="A0A167RSV8"/>
<feature type="compositionally biased region" description="Pro residues" evidence="1">
    <location>
        <begin position="292"/>
        <end position="310"/>
    </location>
</feature>
<organism evidence="2 3">
    <name type="scientific">Calocera viscosa (strain TUFC12733)</name>
    <dbReference type="NCBI Taxonomy" id="1330018"/>
    <lineage>
        <taxon>Eukaryota</taxon>
        <taxon>Fungi</taxon>
        <taxon>Dikarya</taxon>
        <taxon>Basidiomycota</taxon>
        <taxon>Agaricomycotina</taxon>
        <taxon>Dacrymycetes</taxon>
        <taxon>Dacrymycetales</taxon>
        <taxon>Dacrymycetaceae</taxon>
        <taxon>Calocera</taxon>
    </lineage>
</organism>
<proteinExistence type="predicted"/>
<dbReference type="OrthoDB" id="2979079at2759"/>
<dbReference type="EMBL" id="KV417267">
    <property type="protein sequence ID" value="KZP01244.1"/>
    <property type="molecule type" value="Genomic_DNA"/>
</dbReference>
<feature type="region of interest" description="Disordered" evidence="1">
    <location>
        <begin position="288"/>
        <end position="310"/>
    </location>
</feature>
<evidence type="ECO:0000313" key="2">
    <source>
        <dbReference type="EMBL" id="KZP01244.1"/>
    </source>
</evidence>
<feature type="compositionally biased region" description="Acidic residues" evidence="1">
    <location>
        <begin position="377"/>
        <end position="386"/>
    </location>
</feature>
<protein>
    <recommendedName>
        <fullName evidence="4">F-box domain-containing protein</fullName>
    </recommendedName>
</protein>
<keyword evidence="3" id="KW-1185">Reference proteome</keyword>
<feature type="region of interest" description="Disordered" evidence="1">
    <location>
        <begin position="376"/>
        <end position="402"/>
    </location>
</feature>
<evidence type="ECO:0008006" key="4">
    <source>
        <dbReference type="Google" id="ProtNLM"/>
    </source>
</evidence>